<evidence type="ECO:0000313" key="2">
    <source>
        <dbReference type="Proteomes" id="UP001157418"/>
    </source>
</evidence>
<reference evidence="1 2" key="1">
    <citation type="submission" date="2022-01" db="EMBL/GenBank/DDBJ databases">
        <authorList>
            <person name="Xiong W."/>
            <person name="Schranz E."/>
        </authorList>
    </citation>
    <scope>NUCLEOTIDE SEQUENCE [LARGE SCALE GENOMIC DNA]</scope>
</reference>
<gene>
    <name evidence="1" type="ORF">LVIROSA_LOCUS33087</name>
</gene>
<comment type="caution">
    <text evidence="1">The sequence shown here is derived from an EMBL/GenBank/DDBJ whole genome shotgun (WGS) entry which is preliminary data.</text>
</comment>
<keyword evidence="2" id="KW-1185">Reference proteome</keyword>
<dbReference type="Proteomes" id="UP001157418">
    <property type="component" value="Unassembled WGS sequence"/>
</dbReference>
<dbReference type="AlphaFoldDB" id="A0AAU9PC53"/>
<name>A0AAU9PC53_9ASTR</name>
<dbReference type="EMBL" id="CAKMRJ010005523">
    <property type="protein sequence ID" value="CAH1447478.1"/>
    <property type="molecule type" value="Genomic_DNA"/>
</dbReference>
<proteinExistence type="predicted"/>
<evidence type="ECO:0000313" key="1">
    <source>
        <dbReference type="EMBL" id="CAH1447478.1"/>
    </source>
</evidence>
<sequence>MKGKKGVSFLVRCRSEKKKRTRAENGLWITAFDYSVETTSNSSLFILKSRSFMMTFLRTIDFDEGWQFLETRIMKLRRIIEGHHEPQFDSE</sequence>
<organism evidence="1 2">
    <name type="scientific">Lactuca virosa</name>
    <dbReference type="NCBI Taxonomy" id="75947"/>
    <lineage>
        <taxon>Eukaryota</taxon>
        <taxon>Viridiplantae</taxon>
        <taxon>Streptophyta</taxon>
        <taxon>Embryophyta</taxon>
        <taxon>Tracheophyta</taxon>
        <taxon>Spermatophyta</taxon>
        <taxon>Magnoliopsida</taxon>
        <taxon>eudicotyledons</taxon>
        <taxon>Gunneridae</taxon>
        <taxon>Pentapetalae</taxon>
        <taxon>asterids</taxon>
        <taxon>campanulids</taxon>
        <taxon>Asterales</taxon>
        <taxon>Asteraceae</taxon>
        <taxon>Cichorioideae</taxon>
        <taxon>Cichorieae</taxon>
        <taxon>Lactucinae</taxon>
        <taxon>Lactuca</taxon>
    </lineage>
</organism>
<protein>
    <submittedName>
        <fullName evidence="1">Uncharacterized protein</fullName>
    </submittedName>
</protein>
<accession>A0AAU9PC53</accession>